<protein>
    <submittedName>
        <fullName evidence="1">Uncharacterized protein</fullName>
    </submittedName>
</protein>
<evidence type="ECO:0000313" key="1">
    <source>
        <dbReference type="EMBL" id="KAJ9645739.1"/>
    </source>
</evidence>
<evidence type="ECO:0000313" key="2">
    <source>
        <dbReference type="Proteomes" id="UP001172680"/>
    </source>
</evidence>
<reference evidence="1" key="1">
    <citation type="submission" date="2022-10" db="EMBL/GenBank/DDBJ databases">
        <title>Culturing micro-colonial fungi from biological soil crusts in the Mojave desert and describing Neophaeococcomyces mojavensis, and introducing the new genera and species Taxawa tesnikishii.</title>
        <authorList>
            <person name="Kurbessoian T."/>
            <person name="Stajich J.E."/>
        </authorList>
    </citation>
    <scope>NUCLEOTIDE SEQUENCE</scope>
    <source>
        <strain evidence="1">JES_115</strain>
    </source>
</reference>
<gene>
    <name evidence="1" type="ORF">H2199_002779</name>
</gene>
<comment type="caution">
    <text evidence="1">The sequence shown here is derived from an EMBL/GenBank/DDBJ whole genome shotgun (WGS) entry which is preliminary data.</text>
</comment>
<keyword evidence="2" id="KW-1185">Reference proteome</keyword>
<proteinExistence type="predicted"/>
<organism evidence="1 2">
    <name type="scientific">Coniosporium tulheliwenetii</name>
    <dbReference type="NCBI Taxonomy" id="3383036"/>
    <lineage>
        <taxon>Eukaryota</taxon>
        <taxon>Fungi</taxon>
        <taxon>Dikarya</taxon>
        <taxon>Ascomycota</taxon>
        <taxon>Pezizomycotina</taxon>
        <taxon>Dothideomycetes</taxon>
        <taxon>Dothideomycetes incertae sedis</taxon>
        <taxon>Coniosporium</taxon>
    </lineage>
</organism>
<dbReference type="EMBL" id="JAPDRP010000007">
    <property type="protein sequence ID" value="KAJ9645739.1"/>
    <property type="molecule type" value="Genomic_DNA"/>
</dbReference>
<name>A0ACC2ZEL2_9PEZI</name>
<sequence>MNPTPVRENADIETTIDFESPCASCATRLQVPMTVEVARIFTRIYTAGQRVEELQARYEDLSNRYHDLPPNTRVAVAPEAQQCTYEVFVEKVLEPDEDLFDRDHTGQQVQRLCDAAKRALRGDGARNINNIEDGDRYMMTLHVFLQRRQVALDELEYLVSRMEEAASRNDEPAQWRYLLGILPDKVSDLSRRVEELRGTFRPPPGQADLPLTLRIGCVDEEFISPNLRTREWDAEEDE</sequence>
<accession>A0ACC2ZEL2</accession>
<dbReference type="Proteomes" id="UP001172680">
    <property type="component" value="Unassembled WGS sequence"/>
</dbReference>